<dbReference type="AlphaFoldDB" id="S6BAA7"/>
<dbReference type="PANTHER" id="PTHR11524">
    <property type="entry name" value="60S RIBOSOMAL PROTEIN L7"/>
    <property type="match status" value="1"/>
</dbReference>
<gene>
    <name evidence="1" type="primary">BBOV_II004940</name>
</gene>
<dbReference type="PANTHER" id="PTHR11524:SF16">
    <property type="entry name" value="LARGE RIBOSOMAL SUBUNIT PROTEIN UL30"/>
    <property type="match status" value="1"/>
</dbReference>
<sequence length="128" mass="13887">MGLWHYGSGRFFSNSESSLRDLDLVKPFVFYGTPTLKNVRNLLHKRGTIRLDNGADTLISGNSVVEDHLGDTGLLCVADVVDAIYKGTDIAENTLKKLGSLSMPSSILEGPLQHGDIGSKINEILDTL</sequence>
<dbReference type="InterPro" id="IPR039699">
    <property type="entry name" value="Ribosomal_uL30"/>
</dbReference>
<dbReference type="GO" id="GO:0003723">
    <property type="term" value="F:RNA binding"/>
    <property type="evidence" value="ECO:0007669"/>
    <property type="project" value="TreeGrafter"/>
</dbReference>
<dbReference type="SUPFAM" id="SSF55129">
    <property type="entry name" value="Ribosomal protein L30p/L7e"/>
    <property type="match status" value="1"/>
</dbReference>
<name>S6BAA7_BABBO</name>
<dbReference type="InterPro" id="IPR036919">
    <property type="entry name" value="Ribo_uL30_ferredoxin-like_sf"/>
</dbReference>
<dbReference type="GO" id="GO:0003735">
    <property type="term" value="F:structural constituent of ribosome"/>
    <property type="evidence" value="ECO:0007669"/>
    <property type="project" value="TreeGrafter"/>
</dbReference>
<evidence type="ECO:0000313" key="1">
    <source>
        <dbReference type="EMBL" id="BAN66166.1"/>
    </source>
</evidence>
<dbReference type="GO" id="GO:0022625">
    <property type="term" value="C:cytosolic large ribosomal subunit"/>
    <property type="evidence" value="ECO:0007669"/>
    <property type="project" value="TreeGrafter"/>
</dbReference>
<organism evidence="1">
    <name type="scientific">Babesia bovis</name>
    <dbReference type="NCBI Taxonomy" id="5865"/>
    <lineage>
        <taxon>Eukaryota</taxon>
        <taxon>Sar</taxon>
        <taxon>Alveolata</taxon>
        <taxon>Apicomplexa</taxon>
        <taxon>Aconoidasida</taxon>
        <taxon>Piroplasmida</taxon>
        <taxon>Babesiidae</taxon>
        <taxon>Babesia</taxon>
    </lineage>
</organism>
<reference evidence="1" key="1">
    <citation type="journal article" date="2014" name="BMC Genomics">
        <title>The Babesia bovis gene and promoter model: an update from full-length EST analysis.</title>
        <authorList>
            <person name="Yamagishi J."/>
            <person name="Wakaguri H."/>
            <person name="Yokoyama N."/>
            <person name="Yamashita R."/>
            <person name="Suzuki Y."/>
            <person name="Xuan X."/>
            <person name="Igarashi I."/>
        </authorList>
    </citation>
    <scope>NUCLEOTIDE SEQUENCE</scope>
    <source>
        <strain evidence="1">Texas</strain>
    </source>
</reference>
<dbReference type="VEuPathDB" id="PiroplasmaDB:BBOV_II004940"/>
<protein>
    <submittedName>
        <fullName evidence="1">Uncharacterized protein</fullName>
    </submittedName>
</protein>
<accession>S6BAA7</accession>
<proteinExistence type="evidence at transcript level"/>
<dbReference type="EMBL" id="AK442372">
    <property type="protein sequence ID" value="BAN66166.1"/>
    <property type="molecule type" value="mRNA"/>
</dbReference>
<dbReference type="GO" id="GO:0000463">
    <property type="term" value="P:maturation of LSU-rRNA from tricistronic rRNA transcript (SSU-rRNA, 5.8S rRNA, LSU-rRNA)"/>
    <property type="evidence" value="ECO:0007669"/>
    <property type="project" value="TreeGrafter"/>
</dbReference>